<protein>
    <submittedName>
        <fullName evidence="2">PLP-dependent transferase</fullName>
    </submittedName>
</protein>
<dbReference type="InterPro" id="IPR015422">
    <property type="entry name" value="PyrdxlP-dep_Trfase_small"/>
</dbReference>
<gene>
    <name evidence="2" type="ORF">D6D01_09063</name>
</gene>
<dbReference type="Gene3D" id="3.40.640.10">
    <property type="entry name" value="Type I PLP-dependent aspartate aminotransferase-like (Major domain)"/>
    <property type="match status" value="1"/>
</dbReference>
<dbReference type="Gene3D" id="3.90.1150.10">
    <property type="entry name" value="Aspartate Aminotransferase, domain 1"/>
    <property type="match status" value="1"/>
</dbReference>
<feature type="non-terminal residue" evidence="2">
    <location>
        <position position="1"/>
    </location>
</feature>
<evidence type="ECO:0000313" key="3">
    <source>
        <dbReference type="Proteomes" id="UP000306584"/>
    </source>
</evidence>
<organism evidence="2 3">
    <name type="scientific">Aureobasidium pullulans</name>
    <name type="common">Black yeast</name>
    <name type="synonym">Pullularia pullulans</name>
    <dbReference type="NCBI Taxonomy" id="5580"/>
    <lineage>
        <taxon>Eukaryota</taxon>
        <taxon>Fungi</taxon>
        <taxon>Dikarya</taxon>
        <taxon>Ascomycota</taxon>
        <taxon>Pezizomycotina</taxon>
        <taxon>Dothideomycetes</taxon>
        <taxon>Dothideomycetidae</taxon>
        <taxon>Dothideales</taxon>
        <taxon>Saccotheciaceae</taxon>
        <taxon>Aureobasidium</taxon>
    </lineage>
</organism>
<name>A0A4S9K7D3_AURPU</name>
<keyword evidence="2" id="KW-0808">Transferase</keyword>
<dbReference type="PANTHER" id="PTHR14237">
    <property type="entry name" value="MOLYBDOPTERIN COFACTOR SULFURASE MOSC"/>
    <property type="match status" value="1"/>
</dbReference>
<dbReference type="Proteomes" id="UP000306584">
    <property type="component" value="Unassembled WGS sequence"/>
</dbReference>
<dbReference type="InterPro" id="IPR000192">
    <property type="entry name" value="Aminotrans_V_dom"/>
</dbReference>
<dbReference type="EMBL" id="QZBD01000573">
    <property type="protein sequence ID" value="THY11055.1"/>
    <property type="molecule type" value="Genomic_DNA"/>
</dbReference>
<dbReference type="InterPro" id="IPR015424">
    <property type="entry name" value="PyrdxlP-dep_Trfase"/>
</dbReference>
<accession>A0A4S9K7D3</accession>
<dbReference type="GO" id="GO:0008265">
    <property type="term" value="F:molybdenum cofactor sulfurtransferase activity"/>
    <property type="evidence" value="ECO:0007669"/>
    <property type="project" value="TreeGrafter"/>
</dbReference>
<evidence type="ECO:0000259" key="1">
    <source>
        <dbReference type="Pfam" id="PF00266"/>
    </source>
</evidence>
<dbReference type="GO" id="GO:0043545">
    <property type="term" value="P:molybdopterin cofactor metabolic process"/>
    <property type="evidence" value="ECO:0007669"/>
    <property type="project" value="TreeGrafter"/>
</dbReference>
<dbReference type="AlphaFoldDB" id="A0A4S9K7D3"/>
<dbReference type="PANTHER" id="PTHR14237:SF80">
    <property type="entry name" value="MOLYBDENUM COFACTOR SULFURASE"/>
    <property type="match status" value="1"/>
</dbReference>
<dbReference type="SUPFAM" id="SSF53383">
    <property type="entry name" value="PLP-dependent transferases"/>
    <property type="match status" value="1"/>
</dbReference>
<comment type="caution">
    <text evidence="2">The sequence shown here is derived from an EMBL/GenBank/DDBJ whole genome shotgun (WGS) entry which is preliminary data.</text>
</comment>
<sequence length="565" mass="62357">QSHLFLTSRYSNTSSPSTNVSSRKWVRVIVSQAMSYNLDVETLRDSEYGHLNGKTYLDHGGTTLYAKSLVQEFARDLLGNLYGNPHSASTPSAVAGHRVDAVREKALRFFGANPEHYDLIFVSNATAAIKLVTECVRDYINYENTKGKKKFWYGYHKDAHNSVVGVREHATTSRCFINDDEVEDWIRLGITGHSLDEVGLFAYPGQSNMTGRRLPLSWSARIRESSHGRTFTLLDAAALATTSPLDLSDPAASPDFVSVSFYKIFGFPDVGALIIRKAAGHLLERRRYFGGGTIDMVIAVGGTSHVKRDTSLHDQLEDGTLPFHSIFALDIAIDVHARLFTSMARISSHTAFLASYLYDNLQHLRHTNGSSLLRIYTDDASSYGNPILQGATIVFNVYTSEGKLIPCEFIEKLADNEGIYIRSGSLCNPGGIATYLGYTPQDLKRAFALGNRCSKPLSDIDGNPTGVVRVSLGAMSTRQDVDTLVSFLVAKVLPIKGRDLVRSDDPLLENLIAYDTVSLLEDAKLPSATKHVVVERGAMKSPEELSSSGKSRRLARLFKISRFKR</sequence>
<proteinExistence type="predicted"/>
<dbReference type="InterPro" id="IPR015421">
    <property type="entry name" value="PyrdxlP-dep_Trfase_major"/>
</dbReference>
<evidence type="ECO:0000313" key="2">
    <source>
        <dbReference type="EMBL" id="THY11055.1"/>
    </source>
</evidence>
<dbReference type="Pfam" id="PF00266">
    <property type="entry name" value="Aminotran_5"/>
    <property type="match status" value="1"/>
</dbReference>
<feature type="domain" description="Aminotransferase class V" evidence="1">
    <location>
        <begin position="55"/>
        <end position="484"/>
    </location>
</feature>
<reference evidence="2 3" key="1">
    <citation type="submission" date="2018-10" db="EMBL/GenBank/DDBJ databases">
        <title>Fifty Aureobasidium pullulans genomes reveal a recombining polyextremotolerant generalist.</title>
        <authorList>
            <person name="Gostincar C."/>
            <person name="Turk M."/>
            <person name="Zajc J."/>
            <person name="Gunde-Cimerman N."/>
        </authorList>
    </citation>
    <scope>NUCLEOTIDE SEQUENCE [LARGE SCALE GENOMIC DNA]</scope>
    <source>
        <strain evidence="2 3">EXF-6604</strain>
    </source>
</reference>